<dbReference type="Proteomes" id="UP000313849">
    <property type="component" value="Unassembled WGS sequence"/>
</dbReference>
<keyword evidence="3" id="KW-1185">Reference proteome</keyword>
<dbReference type="OrthoDB" id="5149291at2"/>
<dbReference type="AlphaFoldDB" id="A0A5C5BDK8"/>
<accession>A0A5C5BDK8</accession>
<reference evidence="2 3" key="1">
    <citation type="submission" date="2019-06" db="EMBL/GenBank/DDBJ databases">
        <title>Draft genome sequence of Miniimonas arenae KCTC 19750T isolated from sea sand.</title>
        <authorList>
            <person name="Park S.-J."/>
        </authorList>
    </citation>
    <scope>NUCLEOTIDE SEQUENCE [LARGE SCALE GENOMIC DNA]</scope>
    <source>
        <strain evidence="2 3">KCTC 19750</strain>
    </source>
</reference>
<gene>
    <name evidence="2" type="ORF">FH969_07410</name>
</gene>
<feature type="transmembrane region" description="Helical" evidence="1">
    <location>
        <begin position="69"/>
        <end position="90"/>
    </location>
</feature>
<keyword evidence="1" id="KW-0472">Membrane</keyword>
<protein>
    <submittedName>
        <fullName evidence="2">DUF4307 domain-containing protein</fullName>
    </submittedName>
</protein>
<comment type="caution">
    <text evidence="2">The sequence shown here is derived from an EMBL/GenBank/DDBJ whole genome shotgun (WGS) entry which is preliminary data.</text>
</comment>
<dbReference type="EMBL" id="VENP01000022">
    <property type="protein sequence ID" value="TNU74750.1"/>
    <property type="molecule type" value="Genomic_DNA"/>
</dbReference>
<keyword evidence="1" id="KW-1133">Transmembrane helix</keyword>
<keyword evidence="1" id="KW-0812">Transmembrane</keyword>
<name>A0A5C5BDK8_9MICO</name>
<evidence type="ECO:0000313" key="3">
    <source>
        <dbReference type="Proteomes" id="UP000313849"/>
    </source>
</evidence>
<dbReference type="Pfam" id="PF14155">
    <property type="entry name" value="DUF4307"/>
    <property type="match status" value="1"/>
</dbReference>
<proteinExistence type="predicted"/>
<sequence>MRVHGHEAQLAHVASRVVHGPGLLPRKLDVPILAPHTGRVSQPSPDLLVRRYGQSRRGAGGGAGRSNRLAVIGSVVVALLVTAVVVWLLVRQTAPVATATVGTSRIVSDSVVEVDLTVVRSDPSIAVRCSVEALDGTLAQVGARDVEIPAGTDGHVTVPVEITTFTRAEQGRAIENSCVAADS</sequence>
<dbReference type="InterPro" id="IPR025443">
    <property type="entry name" value="DUF4307"/>
</dbReference>
<organism evidence="2 3">
    <name type="scientific">Miniimonas arenae</name>
    <dbReference type="NCBI Taxonomy" id="676201"/>
    <lineage>
        <taxon>Bacteria</taxon>
        <taxon>Bacillati</taxon>
        <taxon>Actinomycetota</taxon>
        <taxon>Actinomycetes</taxon>
        <taxon>Micrococcales</taxon>
        <taxon>Beutenbergiaceae</taxon>
        <taxon>Miniimonas</taxon>
    </lineage>
</organism>
<evidence type="ECO:0000313" key="2">
    <source>
        <dbReference type="EMBL" id="TNU74750.1"/>
    </source>
</evidence>
<evidence type="ECO:0000256" key="1">
    <source>
        <dbReference type="SAM" id="Phobius"/>
    </source>
</evidence>